<feature type="transmembrane region" description="Helical" evidence="5">
    <location>
        <begin position="109"/>
        <end position="125"/>
    </location>
</feature>
<accession>A0ABV8BUD1</accession>
<dbReference type="Proteomes" id="UP001595690">
    <property type="component" value="Unassembled WGS sequence"/>
</dbReference>
<keyword evidence="3 5" id="KW-1133">Transmembrane helix</keyword>
<reference evidence="8" key="1">
    <citation type="journal article" date="2019" name="Int. J. Syst. Evol. Microbiol.">
        <title>The Global Catalogue of Microorganisms (GCM) 10K type strain sequencing project: providing services to taxonomists for standard genome sequencing and annotation.</title>
        <authorList>
            <consortium name="The Broad Institute Genomics Platform"/>
            <consortium name="The Broad Institute Genome Sequencing Center for Infectious Disease"/>
            <person name="Wu L."/>
            <person name="Ma J."/>
        </authorList>
    </citation>
    <scope>NUCLEOTIDE SEQUENCE [LARGE SCALE GENOMIC DNA]</scope>
    <source>
        <strain evidence="8">CGMCC 4.7405</strain>
    </source>
</reference>
<keyword evidence="8" id="KW-1185">Reference proteome</keyword>
<dbReference type="InterPro" id="IPR011547">
    <property type="entry name" value="SLC26A/SulP_dom"/>
</dbReference>
<name>A0ABV8BUD1_9PSEU</name>
<dbReference type="EMBL" id="JBHRZI010000015">
    <property type="protein sequence ID" value="MFC3893289.1"/>
    <property type="molecule type" value="Genomic_DNA"/>
</dbReference>
<sequence length="442" mass="45869">MKRYWADLGASVVVFLVALPLCVGVAVASGVPAELGIVTGVVGGIVVGLLPGSTMQVSGPAAGLTVLVADAVGRHGIQALGVIVLGAGIIQVVLGLARCGRWFRAISPSVVQGMLAGIGLVLIFGQLKHLVVSPVALALGLLTVVIMLLWQRSPLQVVPGMLVGVVVCTALASVFASQVARIEVGELSTDVHLPDFSLLDTGVIGTAVVFALVASAESMFSAAAVDRMHNGPRTQYNKELVAQGVGNTICGLLGALPMTAVIVRSAANVSAGARTKASRVLHGVWLLLFVVLLPGLLTLIPIAVLAAVLVHAGWKLLGLKQVVTLWRTDKAEGAVLVLTAGLIVATDLLTGTVVGLLAAVVKTAWEVSRLSVTVTADGVALKGNATFLRLPRLLDELERVDREHVRMDLSGVRHLDQACGQAIDQWVDESRRAGRTVELVGR</sequence>
<evidence type="ECO:0000313" key="7">
    <source>
        <dbReference type="EMBL" id="MFC3893289.1"/>
    </source>
</evidence>
<evidence type="ECO:0000313" key="8">
    <source>
        <dbReference type="Proteomes" id="UP001595690"/>
    </source>
</evidence>
<keyword evidence="4 5" id="KW-0472">Membrane</keyword>
<dbReference type="Pfam" id="PF00916">
    <property type="entry name" value="Sulfate_transp"/>
    <property type="match status" value="2"/>
</dbReference>
<dbReference type="InterPro" id="IPR036513">
    <property type="entry name" value="STAS_dom_sf"/>
</dbReference>
<dbReference type="InterPro" id="IPR002645">
    <property type="entry name" value="STAS_dom"/>
</dbReference>
<keyword evidence="2 5" id="KW-0812">Transmembrane</keyword>
<proteinExistence type="predicted"/>
<gene>
    <name evidence="7" type="ORF">ACFOWZ_17590</name>
</gene>
<comment type="subcellular location">
    <subcellularLocation>
        <location evidence="1">Membrane</location>
        <topology evidence="1">Multi-pass membrane protein</topology>
    </subcellularLocation>
</comment>
<dbReference type="SUPFAM" id="SSF52091">
    <property type="entry name" value="SpoIIaa-like"/>
    <property type="match status" value="1"/>
</dbReference>
<feature type="transmembrane region" description="Helical" evidence="5">
    <location>
        <begin position="202"/>
        <end position="225"/>
    </location>
</feature>
<evidence type="ECO:0000256" key="2">
    <source>
        <dbReference type="ARBA" id="ARBA00022692"/>
    </source>
</evidence>
<feature type="transmembrane region" description="Helical" evidence="5">
    <location>
        <begin position="284"/>
        <end position="314"/>
    </location>
</feature>
<evidence type="ECO:0000256" key="3">
    <source>
        <dbReference type="ARBA" id="ARBA00022989"/>
    </source>
</evidence>
<protein>
    <submittedName>
        <fullName evidence="7">SulP family inorganic anion transporter</fullName>
    </submittedName>
</protein>
<feature type="domain" description="STAS" evidence="6">
    <location>
        <begin position="379"/>
        <end position="442"/>
    </location>
</feature>
<organism evidence="7 8">
    <name type="scientific">Lentzea rhizosphaerae</name>
    <dbReference type="NCBI Taxonomy" id="2041025"/>
    <lineage>
        <taxon>Bacteria</taxon>
        <taxon>Bacillati</taxon>
        <taxon>Actinomycetota</taxon>
        <taxon>Actinomycetes</taxon>
        <taxon>Pseudonocardiales</taxon>
        <taxon>Pseudonocardiaceae</taxon>
        <taxon>Lentzea</taxon>
    </lineage>
</organism>
<dbReference type="InterPro" id="IPR001902">
    <property type="entry name" value="SLC26A/SulP_fam"/>
</dbReference>
<feature type="transmembrane region" description="Helical" evidence="5">
    <location>
        <begin position="77"/>
        <end position="97"/>
    </location>
</feature>
<dbReference type="PROSITE" id="PS50801">
    <property type="entry name" value="STAS"/>
    <property type="match status" value="1"/>
</dbReference>
<evidence type="ECO:0000256" key="5">
    <source>
        <dbReference type="SAM" id="Phobius"/>
    </source>
</evidence>
<feature type="transmembrane region" description="Helical" evidence="5">
    <location>
        <begin position="162"/>
        <end position="182"/>
    </location>
</feature>
<feature type="transmembrane region" description="Helical" evidence="5">
    <location>
        <begin position="334"/>
        <end position="361"/>
    </location>
</feature>
<evidence type="ECO:0000259" key="6">
    <source>
        <dbReference type="PROSITE" id="PS50801"/>
    </source>
</evidence>
<dbReference type="PANTHER" id="PTHR11814">
    <property type="entry name" value="SULFATE TRANSPORTER"/>
    <property type="match status" value="1"/>
</dbReference>
<feature type="transmembrane region" description="Helical" evidence="5">
    <location>
        <begin position="131"/>
        <end position="150"/>
    </location>
</feature>
<comment type="caution">
    <text evidence="7">The sequence shown here is derived from an EMBL/GenBank/DDBJ whole genome shotgun (WGS) entry which is preliminary data.</text>
</comment>
<evidence type="ECO:0000256" key="1">
    <source>
        <dbReference type="ARBA" id="ARBA00004141"/>
    </source>
</evidence>
<evidence type="ECO:0000256" key="4">
    <source>
        <dbReference type="ARBA" id="ARBA00023136"/>
    </source>
</evidence>
<dbReference type="RefSeq" id="WP_382373717.1">
    <property type="nucleotide sequence ID" value="NZ_JBHRZI010000015.1"/>
</dbReference>